<name>N2AIZ2_9FIRM</name>
<evidence type="ECO:0000256" key="1">
    <source>
        <dbReference type="SAM" id="SignalP"/>
    </source>
</evidence>
<dbReference type="Proteomes" id="UP000012589">
    <property type="component" value="Unassembled WGS sequence"/>
</dbReference>
<dbReference type="AlphaFoldDB" id="N2AIZ2"/>
<dbReference type="HOGENOM" id="CLU_1803258_0_0_9"/>
<dbReference type="OrthoDB" id="2882832at2"/>
<accession>N2AIZ2</accession>
<gene>
    <name evidence="2" type="ORF">C823_02137</name>
</gene>
<dbReference type="PATRIC" id="fig|1235802.3.peg.2271"/>
<proteinExistence type="predicted"/>
<evidence type="ECO:0000313" key="3">
    <source>
        <dbReference type="Proteomes" id="UP000012589"/>
    </source>
</evidence>
<sequence length="143" mass="16105">MRKILQKVLVFSMICMFSVFLYGCDSDEEVDIGQTQLYNYNVPDSRYVVPDDAPIVNPYSNNQNISNLWDFDSSETPSSNIRCSTCRQTGKCPDCGGSGRIYRTRYAVDFGNGSSSYEVPVECELCDGGGRCYRCQGTGYRTW</sequence>
<dbReference type="EMBL" id="AQFT01000066">
    <property type="protein sequence ID" value="EMZ27996.1"/>
    <property type="molecule type" value="Genomic_DNA"/>
</dbReference>
<feature type="chain" id="PRO_5038352973" description="CR-type domain-containing protein" evidence="1">
    <location>
        <begin position="24"/>
        <end position="143"/>
    </location>
</feature>
<feature type="signal peptide" evidence="1">
    <location>
        <begin position="1"/>
        <end position="23"/>
    </location>
</feature>
<evidence type="ECO:0008006" key="4">
    <source>
        <dbReference type="Google" id="ProtNLM"/>
    </source>
</evidence>
<organism evidence="2 3">
    <name type="scientific">Eubacterium plexicaudatum ASF492</name>
    <dbReference type="NCBI Taxonomy" id="1235802"/>
    <lineage>
        <taxon>Bacteria</taxon>
        <taxon>Bacillati</taxon>
        <taxon>Bacillota</taxon>
        <taxon>Clostridia</taxon>
        <taxon>Eubacteriales</taxon>
        <taxon>Eubacteriaceae</taxon>
        <taxon>Eubacterium</taxon>
    </lineage>
</organism>
<keyword evidence="3" id="KW-1185">Reference proteome</keyword>
<dbReference type="PROSITE" id="PS51257">
    <property type="entry name" value="PROKAR_LIPOPROTEIN"/>
    <property type="match status" value="1"/>
</dbReference>
<keyword evidence="1" id="KW-0732">Signal</keyword>
<comment type="caution">
    <text evidence="2">The sequence shown here is derived from an EMBL/GenBank/DDBJ whole genome shotgun (WGS) entry which is preliminary data.</text>
</comment>
<reference evidence="2 3" key="1">
    <citation type="journal article" date="2014" name="Genome Announc.">
        <title>Draft genome sequences of the altered schaedler flora, a defined bacterial community from gnotobiotic mice.</title>
        <authorList>
            <person name="Wannemuehler M.J."/>
            <person name="Overstreet A.M."/>
            <person name="Ward D.V."/>
            <person name="Phillips G.J."/>
        </authorList>
    </citation>
    <scope>NUCLEOTIDE SEQUENCE [LARGE SCALE GENOMIC DNA]</scope>
    <source>
        <strain evidence="2 3">ASF492</strain>
    </source>
</reference>
<evidence type="ECO:0000313" key="2">
    <source>
        <dbReference type="EMBL" id="EMZ27996.1"/>
    </source>
</evidence>
<dbReference type="STRING" id="1235802.C823_02137"/>
<protein>
    <recommendedName>
        <fullName evidence="4">CR-type domain-containing protein</fullName>
    </recommendedName>
</protein>